<dbReference type="PANTHER" id="PTHR24243">
    <property type="entry name" value="G-PROTEIN COUPLED RECEPTOR"/>
    <property type="match status" value="1"/>
</dbReference>
<dbReference type="PROSITE" id="PS50262">
    <property type="entry name" value="G_PROTEIN_RECEP_F1_2"/>
    <property type="match status" value="1"/>
</dbReference>
<keyword evidence="6" id="KW-0675">Receptor</keyword>
<proteinExistence type="predicted"/>
<feature type="transmembrane region" description="Helical" evidence="8">
    <location>
        <begin position="171"/>
        <end position="192"/>
    </location>
</feature>
<sequence>MSTITTLVLIQQMITRYALPIILTLGNIGNLFTIAIYSQKKQRGHSCAIYLIAISCFSLIGSNWAIVPTVYALDHFDLVSNSLVLCRIRGYMIHTCSMSFRYTLILFCADRYAFCSRQVFIRALSRPQIALRSVGILNLVWCILSIHLLIFESIENRRCGVYGIYGQIFGYYVAICTGLIPIISMTCFGLLLRRNLNRLHLQIQPLSGLNRLNKRDISFVKLALTEIIVYMICTVMYPAVTIYSQATSSMNSSKSAEQKQIESFINFLAMSLLLYLNYNTTFYVHLIISRAFRRRFSDFIMTLIRKVTNQTEVYRQNSVVITSNVR</sequence>
<dbReference type="SUPFAM" id="SSF81321">
    <property type="entry name" value="Family A G protein-coupled receptor-like"/>
    <property type="match status" value="1"/>
</dbReference>
<keyword evidence="3 8" id="KW-1133">Transmembrane helix</keyword>
<dbReference type="Proteomes" id="UP000663828">
    <property type="component" value="Unassembled WGS sequence"/>
</dbReference>
<accession>A0A815EV07</accession>
<dbReference type="InterPro" id="IPR017452">
    <property type="entry name" value="GPCR_Rhodpsn_7TM"/>
</dbReference>
<dbReference type="Gene3D" id="1.20.1070.10">
    <property type="entry name" value="Rhodopsin 7-helix transmembrane proteins"/>
    <property type="match status" value="1"/>
</dbReference>
<evidence type="ECO:0000256" key="1">
    <source>
        <dbReference type="ARBA" id="ARBA00004141"/>
    </source>
</evidence>
<comment type="caution">
    <text evidence="11">The sequence shown here is derived from an EMBL/GenBank/DDBJ whole genome shotgun (WGS) entry which is preliminary data.</text>
</comment>
<dbReference type="PANTHER" id="PTHR24243:SF230">
    <property type="entry name" value="G-PROTEIN COUPLED RECEPTORS FAMILY 1 PROFILE DOMAIN-CONTAINING PROTEIN"/>
    <property type="match status" value="1"/>
</dbReference>
<protein>
    <recommendedName>
        <fullName evidence="9">G-protein coupled receptors family 1 profile domain-containing protein</fullName>
    </recommendedName>
</protein>
<dbReference type="AlphaFoldDB" id="A0A815EV07"/>
<evidence type="ECO:0000256" key="3">
    <source>
        <dbReference type="ARBA" id="ARBA00022989"/>
    </source>
</evidence>
<feature type="transmembrane region" description="Helical" evidence="8">
    <location>
        <begin position="129"/>
        <end position="151"/>
    </location>
</feature>
<evidence type="ECO:0000313" key="12">
    <source>
        <dbReference type="Proteomes" id="UP000663828"/>
    </source>
</evidence>
<evidence type="ECO:0000259" key="9">
    <source>
        <dbReference type="PROSITE" id="PS50262"/>
    </source>
</evidence>
<dbReference type="Proteomes" id="UP000663852">
    <property type="component" value="Unassembled WGS sequence"/>
</dbReference>
<dbReference type="GO" id="GO:0004930">
    <property type="term" value="F:G protein-coupled receptor activity"/>
    <property type="evidence" value="ECO:0007669"/>
    <property type="project" value="UniProtKB-KW"/>
</dbReference>
<evidence type="ECO:0000256" key="4">
    <source>
        <dbReference type="ARBA" id="ARBA00023040"/>
    </source>
</evidence>
<keyword evidence="7" id="KW-0807">Transducer</keyword>
<keyword evidence="4" id="KW-0297">G-protein coupled receptor</keyword>
<keyword evidence="2 8" id="KW-0812">Transmembrane</keyword>
<evidence type="ECO:0000313" key="11">
    <source>
        <dbReference type="EMBL" id="CAF1317253.1"/>
    </source>
</evidence>
<organism evidence="11 12">
    <name type="scientific">Adineta ricciae</name>
    <name type="common">Rotifer</name>
    <dbReference type="NCBI Taxonomy" id="249248"/>
    <lineage>
        <taxon>Eukaryota</taxon>
        <taxon>Metazoa</taxon>
        <taxon>Spiralia</taxon>
        <taxon>Gnathifera</taxon>
        <taxon>Rotifera</taxon>
        <taxon>Eurotatoria</taxon>
        <taxon>Bdelloidea</taxon>
        <taxon>Adinetida</taxon>
        <taxon>Adinetidae</taxon>
        <taxon>Adineta</taxon>
    </lineage>
</organism>
<evidence type="ECO:0000256" key="2">
    <source>
        <dbReference type="ARBA" id="ARBA00022692"/>
    </source>
</evidence>
<gene>
    <name evidence="10" type="ORF">EDS130_LOCUS23007</name>
    <name evidence="11" type="ORF">XAT740_LOCUS29711</name>
</gene>
<name>A0A815EV07_ADIRI</name>
<evidence type="ECO:0000256" key="7">
    <source>
        <dbReference type="ARBA" id="ARBA00023224"/>
    </source>
</evidence>
<reference evidence="11" key="1">
    <citation type="submission" date="2021-02" db="EMBL/GenBank/DDBJ databases">
        <authorList>
            <person name="Nowell W R."/>
        </authorList>
    </citation>
    <scope>NUCLEOTIDE SEQUENCE</scope>
</reference>
<evidence type="ECO:0000256" key="6">
    <source>
        <dbReference type="ARBA" id="ARBA00023170"/>
    </source>
</evidence>
<feature type="transmembrane region" description="Helical" evidence="8">
    <location>
        <begin position="17"/>
        <end position="37"/>
    </location>
</feature>
<dbReference type="EMBL" id="CAJNOJ010000123">
    <property type="protein sequence ID" value="CAF1158433.1"/>
    <property type="molecule type" value="Genomic_DNA"/>
</dbReference>
<evidence type="ECO:0000256" key="8">
    <source>
        <dbReference type="SAM" id="Phobius"/>
    </source>
</evidence>
<feature type="transmembrane region" description="Helical" evidence="8">
    <location>
        <begin position="91"/>
        <end position="109"/>
    </location>
</feature>
<feature type="domain" description="G-protein coupled receptors family 1 profile" evidence="9">
    <location>
        <begin position="29"/>
        <end position="283"/>
    </location>
</feature>
<dbReference type="OrthoDB" id="9988276at2759"/>
<evidence type="ECO:0000313" key="10">
    <source>
        <dbReference type="EMBL" id="CAF1158433.1"/>
    </source>
</evidence>
<feature type="transmembrane region" description="Helical" evidence="8">
    <location>
        <begin position="219"/>
        <end position="244"/>
    </location>
</feature>
<comment type="subcellular location">
    <subcellularLocation>
        <location evidence="1">Membrane</location>
        <topology evidence="1">Multi-pass membrane protein</topology>
    </subcellularLocation>
</comment>
<keyword evidence="5 8" id="KW-0472">Membrane</keyword>
<keyword evidence="12" id="KW-1185">Reference proteome</keyword>
<dbReference type="GO" id="GO:0005886">
    <property type="term" value="C:plasma membrane"/>
    <property type="evidence" value="ECO:0007669"/>
    <property type="project" value="TreeGrafter"/>
</dbReference>
<evidence type="ECO:0000256" key="5">
    <source>
        <dbReference type="ARBA" id="ARBA00023136"/>
    </source>
</evidence>
<feature type="transmembrane region" description="Helical" evidence="8">
    <location>
        <begin position="49"/>
        <end position="71"/>
    </location>
</feature>
<feature type="transmembrane region" description="Helical" evidence="8">
    <location>
        <begin position="264"/>
        <end position="288"/>
    </location>
</feature>
<dbReference type="EMBL" id="CAJNOR010002604">
    <property type="protein sequence ID" value="CAF1317253.1"/>
    <property type="molecule type" value="Genomic_DNA"/>
</dbReference>